<evidence type="ECO:0000256" key="2">
    <source>
        <dbReference type="SAM" id="MobiDB-lite"/>
    </source>
</evidence>
<accession>A0A9B0U586</accession>
<name>A0A9B0U586_CHRAS</name>
<feature type="domain" description="SCAN box" evidence="3">
    <location>
        <begin position="44"/>
        <end position="122"/>
    </location>
</feature>
<evidence type="ECO:0000259" key="3">
    <source>
        <dbReference type="PROSITE" id="PS50804"/>
    </source>
</evidence>
<dbReference type="InterPro" id="IPR003309">
    <property type="entry name" value="SCAN_dom"/>
</dbReference>
<dbReference type="GeneID" id="102838661"/>
<organism evidence="4 5">
    <name type="scientific">Chrysochloris asiatica</name>
    <name type="common">Cape golden mole</name>
    <dbReference type="NCBI Taxonomy" id="185453"/>
    <lineage>
        <taxon>Eukaryota</taxon>
        <taxon>Metazoa</taxon>
        <taxon>Chordata</taxon>
        <taxon>Craniata</taxon>
        <taxon>Vertebrata</taxon>
        <taxon>Euteleostomi</taxon>
        <taxon>Mammalia</taxon>
        <taxon>Eutheria</taxon>
        <taxon>Afrotheria</taxon>
        <taxon>Chrysochloridae</taxon>
        <taxon>Chrysochlorinae</taxon>
        <taxon>Chrysochloris</taxon>
    </lineage>
</organism>
<gene>
    <name evidence="5" type="primary">PGBD1</name>
</gene>
<dbReference type="InterPro" id="IPR052638">
    <property type="entry name" value="PiggyBac_TE-derived"/>
</dbReference>
<sequence length="804" mass="91489">MSEASGPAPEDEEGPVKVKEEGPTWEQTCGSQDKSSSHTQELCRLRFRQFCYHEASGPREALAQLRELCYQWLRPEIHTKEQILELLVLEQFLTILPGAHQVCGQAHHLQSGEEAVTALENLLAEPGDMGKKASVYIQGQDVHLAVTEYQGASLECQHLQFLPRVTTLKCEPPELHIQEVSGPAPKRSALWEENSRDRVTVPVLNSARPQASVKTEEEAAQALASQTCPHLSLAQRDLYGDSALEKVTSLGLKTEEVVAKDGLFCAKQEISEEMEPSEVTSGMATRYCVPQISYSTSAPSERTVAQLNTLKDRHPGDLWARMHISSLEYAAGDITRKGRKKDKARVSELLQSLAFSGDSDVDEENEPETQPAQKKLKVSIVSEQNWTKRDIKPSFPRWSPVDFGLLNLKNEKLNPVELFELFFDDDTFNMIVNETNNYASQKNVSLEVTVQEMKCVFGVLLLSGFMRRPRRGMYWEISNADQNLVRDAIRRDRFEIIFSYLHFADNSHLDQKDKFTKLRPLIKQMNKNFLLYAPLEEYYCFDKSMCECFDTDQFLNGKPIRIGYKIWCGTTTQGYLVWFEPYQEESAVETDKDLGLGLGGNLVMNFADVLLEKGQYPYHLCFDSFFTSVKLVSALKKKGLRATGAIHENRIERCPLMNTEHMKKMKKGYFDFHVEENDEIILCRWHGDDIISLCSNAVGIEPMNEISCCFADDESLQISQPSIVKLYGECREGVAKMDQIISRYRVRIKSKKWYSILVTYMIDVAMNNAWQLHKACNPGASLDLLDFWKCVAHFYLEDNANLSD</sequence>
<evidence type="ECO:0000313" key="4">
    <source>
        <dbReference type="Proteomes" id="UP000504623"/>
    </source>
</evidence>
<keyword evidence="4" id="KW-1185">Reference proteome</keyword>
<dbReference type="GO" id="GO:0005634">
    <property type="term" value="C:nucleus"/>
    <property type="evidence" value="ECO:0007669"/>
    <property type="project" value="UniProtKB-SubCell"/>
</dbReference>
<dbReference type="SMART" id="SM00431">
    <property type="entry name" value="SCAN"/>
    <property type="match status" value="1"/>
</dbReference>
<comment type="subcellular location">
    <subcellularLocation>
        <location evidence="1">Nucleus</location>
    </subcellularLocation>
</comment>
<dbReference type="PANTHER" id="PTHR47055:SF1">
    <property type="entry name" value="PIGGYBAC TRANSPOSABLE ELEMENT-DERIVED PROTEIN 1"/>
    <property type="match status" value="1"/>
</dbReference>
<dbReference type="Proteomes" id="UP000504623">
    <property type="component" value="Unplaced"/>
</dbReference>
<protein>
    <submittedName>
        <fullName evidence="5">PiggyBac transposable element-derived protein 1</fullName>
    </submittedName>
</protein>
<proteinExistence type="predicted"/>
<dbReference type="FunFam" id="1.10.4020.10:FF:000001">
    <property type="entry name" value="zinc finger protein 263 isoform X1"/>
    <property type="match status" value="1"/>
</dbReference>
<dbReference type="Gene3D" id="1.10.4020.10">
    <property type="entry name" value="DNA breaking-rejoining enzymes"/>
    <property type="match status" value="1"/>
</dbReference>
<dbReference type="SUPFAM" id="SSF47353">
    <property type="entry name" value="Retrovirus capsid dimerization domain-like"/>
    <property type="match status" value="1"/>
</dbReference>
<dbReference type="InterPro" id="IPR038269">
    <property type="entry name" value="SCAN_sf"/>
</dbReference>
<reference evidence="5" key="1">
    <citation type="submission" date="2025-08" db="UniProtKB">
        <authorList>
            <consortium name="RefSeq"/>
        </authorList>
    </citation>
    <scope>IDENTIFICATION</scope>
    <source>
        <tissue evidence="5">Spleen</tissue>
    </source>
</reference>
<dbReference type="InterPro" id="IPR029526">
    <property type="entry name" value="PGBD"/>
</dbReference>
<dbReference type="Pfam" id="PF13843">
    <property type="entry name" value="DDE_Tnp_1_7"/>
    <property type="match status" value="1"/>
</dbReference>
<dbReference type="Pfam" id="PF02023">
    <property type="entry name" value="SCAN"/>
    <property type="match status" value="1"/>
</dbReference>
<keyword evidence="1" id="KW-0539">Nucleus</keyword>
<dbReference type="CTD" id="84547"/>
<evidence type="ECO:0000313" key="5">
    <source>
        <dbReference type="RefSeq" id="XP_006872830.1"/>
    </source>
</evidence>
<dbReference type="RefSeq" id="XP_006872830.1">
    <property type="nucleotide sequence ID" value="XM_006872768.1"/>
</dbReference>
<evidence type="ECO:0000256" key="1">
    <source>
        <dbReference type="PROSITE-ProRule" id="PRU00187"/>
    </source>
</evidence>
<dbReference type="AlphaFoldDB" id="A0A9B0U586"/>
<feature type="region of interest" description="Disordered" evidence="2">
    <location>
        <begin position="1"/>
        <end position="35"/>
    </location>
</feature>
<dbReference type="CDD" id="cd07936">
    <property type="entry name" value="SCAN"/>
    <property type="match status" value="1"/>
</dbReference>
<dbReference type="PANTHER" id="PTHR47055">
    <property type="entry name" value="DDE_TNP_1_7 DOMAIN-CONTAINING PROTEIN"/>
    <property type="match status" value="1"/>
</dbReference>
<dbReference type="OrthoDB" id="5985989at2759"/>
<dbReference type="GO" id="GO:0043565">
    <property type="term" value="F:sequence-specific DNA binding"/>
    <property type="evidence" value="ECO:0007669"/>
    <property type="project" value="TreeGrafter"/>
</dbReference>
<feature type="compositionally biased region" description="Polar residues" evidence="2">
    <location>
        <begin position="25"/>
        <end position="35"/>
    </location>
</feature>
<dbReference type="PROSITE" id="PS50804">
    <property type="entry name" value="SCAN_BOX"/>
    <property type="match status" value="1"/>
</dbReference>